<sequence>MERRDATCSCREEAGFRTATPMSRFRDSVWFLFICKTDALGESESTLGEKKTPQKWGYDRGLISFVTPEAIGFLKDHIKLTQPVCDQDEIPCMTVKLMISRYPYMPPRRMLDMKAETGSKAPDRD</sequence>
<evidence type="ECO:0000313" key="1">
    <source>
        <dbReference type="EMBL" id="KAG7043589.1"/>
    </source>
</evidence>
<keyword evidence="2" id="KW-1185">Reference proteome</keyword>
<dbReference type="AlphaFoldDB" id="A0A9P7QVT6"/>
<name>A0A9P7QVT6_9PEZI</name>
<reference evidence="1" key="1">
    <citation type="submission" date="2021-05" db="EMBL/GenBank/DDBJ databases">
        <title>Comparative genomics of three Colletotrichum scovillei strains and genetic complementation revealed genes involved fungal growth and virulence on chili pepper.</title>
        <authorList>
            <person name="Hsieh D.-K."/>
            <person name="Chuang S.-C."/>
            <person name="Chen C.-Y."/>
            <person name="Chao Y.-T."/>
            <person name="Lu M.-Y.J."/>
            <person name="Lee M.-H."/>
            <person name="Shih M.-C."/>
        </authorList>
    </citation>
    <scope>NUCLEOTIDE SEQUENCE</scope>
    <source>
        <strain evidence="1">Coll-153</strain>
    </source>
</reference>
<accession>A0A9P7QVT6</accession>
<protein>
    <submittedName>
        <fullName evidence="1">Uncharacterized protein</fullName>
    </submittedName>
</protein>
<proteinExistence type="predicted"/>
<dbReference type="Proteomes" id="UP000699042">
    <property type="component" value="Unassembled WGS sequence"/>
</dbReference>
<dbReference type="EMBL" id="JAESDN010000012">
    <property type="protein sequence ID" value="KAG7043589.1"/>
    <property type="molecule type" value="Genomic_DNA"/>
</dbReference>
<comment type="caution">
    <text evidence="1">The sequence shown here is derived from an EMBL/GenBank/DDBJ whole genome shotgun (WGS) entry which is preliminary data.</text>
</comment>
<gene>
    <name evidence="1" type="ORF">JMJ77_003293</name>
</gene>
<evidence type="ECO:0000313" key="2">
    <source>
        <dbReference type="Proteomes" id="UP000699042"/>
    </source>
</evidence>
<organism evidence="1 2">
    <name type="scientific">Colletotrichum scovillei</name>
    <dbReference type="NCBI Taxonomy" id="1209932"/>
    <lineage>
        <taxon>Eukaryota</taxon>
        <taxon>Fungi</taxon>
        <taxon>Dikarya</taxon>
        <taxon>Ascomycota</taxon>
        <taxon>Pezizomycotina</taxon>
        <taxon>Sordariomycetes</taxon>
        <taxon>Hypocreomycetidae</taxon>
        <taxon>Glomerellales</taxon>
        <taxon>Glomerellaceae</taxon>
        <taxon>Colletotrichum</taxon>
        <taxon>Colletotrichum acutatum species complex</taxon>
    </lineage>
</organism>